<organism evidence="1 2">
    <name type="scientific">Anthostomella pinea</name>
    <dbReference type="NCBI Taxonomy" id="933095"/>
    <lineage>
        <taxon>Eukaryota</taxon>
        <taxon>Fungi</taxon>
        <taxon>Dikarya</taxon>
        <taxon>Ascomycota</taxon>
        <taxon>Pezizomycotina</taxon>
        <taxon>Sordariomycetes</taxon>
        <taxon>Xylariomycetidae</taxon>
        <taxon>Xylariales</taxon>
        <taxon>Xylariaceae</taxon>
        <taxon>Anthostomella</taxon>
    </lineage>
</organism>
<dbReference type="EMBL" id="CAUWAG010000010">
    <property type="protein sequence ID" value="CAJ2506646.1"/>
    <property type="molecule type" value="Genomic_DNA"/>
</dbReference>
<evidence type="ECO:0000313" key="1">
    <source>
        <dbReference type="EMBL" id="CAJ2506646.1"/>
    </source>
</evidence>
<comment type="caution">
    <text evidence="1">The sequence shown here is derived from an EMBL/GenBank/DDBJ whole genome shotgun (WGS) entry which is preliminary data.</text>
</comment>
<dbReference type="Proteomes" id="UP001295740">
    <property type="component" value="Unassembled WGS sequence"/>
</dbReference>
<gene>
    <name evidence="1" type="ORF">KHLLAP_LOCUS7114</name>
</gene>
<proteinExistence type="predicted"/>
<keyword evidence="2" id="KW-1185">Reference proteome</keyword>
<dbReference type="AlphaFoldDB" id="A0AAI8YJ07"/>
<evidence type="ECO:0000313" key="2">
    <source>
        <dbReference type="Proteomes" id="UP001295740"/>
    </source>
</evidence>
<reference evidence="1" key="1">
    <citation type="submission" date="2023-10" db="EMBL/GenBank/DDBJ databases">
        <authorList>
            <person name="Hackl T."/>
        </authorList>
    </citation>
    <scope>NUCLEOTIDE SEQUENCE</scope>
</reference>
<sequence>MFAHRYDRYILGLEVSQRSEKLEEFCNSHQTRLYWGGKRPRNKSAIDESVEKWILITDQGSISLAKQIGQNRHQQESIIRLLIDDKFSYRELTKQIKEAKKPVDWGNLRRFIEHSLKTTDICAIRAALCDSLDVSIRDKYTETRAALSLAQKDDTEFPKLLELVQGKIPDICS</sequence>
<protein>
    <submittedName>
        <fullName evidence="1">Uu.00g078320.m01.CDS01</fullName>
    </submittedName>
</protein>
<accession>A0AAI8YJ07</accession>
<name>A0AAI8YJ07_9PEZI</name>